<feature type="domain" description="No apical meristem-associated C-terminal" evidence="2">
    <location>
        <begin position="223"/>
        <end position="360"/>
    </location>
</feature>
<evidence type="ECO:0000256" key="1">
    <source>
        <dbReference type="SAM" id="MobiDB-lite"/>
    </source>
</evidence>
<name>A0AAV0E7U3_9ASTE</name>
<sequence length="441" mass="50691">MDSTPHSSHRESHEYNTEAIDPNPQYGNITQIQSLPPVSNSSHFGPSNLAGHPSFFMNTSFPSHALSPYGYGFPFQDLLHSSSIPFENPVPKTSKGPQKGDKGKQKTSTSQTAGSNKNWTKDEEVALTEAWLYVSVDADVGNNQKISNMWNRIAQIWREKMETYDESRTTNSLQCHWCKILAAVNKFHALFERLLRNPKSGASQEDMRREAMRMFEDINDGQSFKYEHCWEIMKTNPKWCTKEVTKVKELSKQRAASDTNVDTKVPSTIPLIDANKEQDDINIDAPSAINGSDVERPQGRKGTKEKKRRLNEEKGVVDVLSKMQTILEKQISVSEEELKMKREKDIKDFDLKEKIMKKEVEFKENAHKLKANAQKLKEKDQQLKENDQKLKEKAQKRQDQERILNQDVNKLPLGMRETFEKYKCQVIKEWENDGLFGHGTI</sequence>
<feature type="compositionally biased region" description="Polar residues" evidence="1">
    <location>
        <begin position="107"/>
        <end position="118"/>
    </location>
</feature>
<dbReference type="AlphaFoldDB" id="A0AAV0E7U3"/>
<proteinExistence type="predicted"/>
<comment type="caution">
    <text evidence="3">The sequence shown here is derived from an EMBL/GenBank/DDBJ whole genome shotgun (WGS) entry which is preliminary data.</text>
</comment>
<evidence type="ECO:0000313" key="4">
    <source>
        <dbReference type="Proteomes" id="UP001152523"/>
    </source>
</evidence>
<feature type="region of interest" description="Disordered" evidence="1">
    <location>
        <begin position="373"/>
        <end position="403"/>
    </location>
</feature>
<feature type="region of interest" description="Disordered" evidence="1">
    <location>
        <begin position="84"/>
        <end position="120"/>
    </location>
</feature>
<feature type="compositionally biased region" description="Basic and acidic residues" evidence="1">
    <location>
        <begin position="375"/>
        <end position="403"/>
    </location>
</feature>
<feature type="compositionally biased region" description="Basic residues" evidence="1">
    <location>
        <begin position="299"/>
        <end position="309"/>
    </location>
</feature>
<evidence type="ECO:0000259" key="2">
    <source>
        <dbReference type="Pfam" id="PF14303"/>
    </source>
</evidence>
<keyword evidence="4" id="KW-1185">Reference proteome</keyword>
<feature type="region of interest" description="Disordered" evidence="1">
    <location>
        <begin position="1"/>
        <end position="45"/>
    </location>
</feature>
<gene>
    <name evidence="3" type="ORF">CEPIT_LOCUS21853</name>
</gene>
<dbReference type="EMBL" id="CAMAPF010000406">
    <property type="protein sequence ID" value="CAH9117407.1"/>
    <property type="molecule type" value="Genomic_DNA"/>
</dbReference>
<dbReference type="PANTHER" id="PTHR45023:SF4">
    <property type="entry name" value="GLYCINE-RICH PROTEIN-RELATED"/>
    <property type="match status" value="1"/>
</dbReference>
<reference evidence="3" key="1">
    <citation type="submission" date="2022-07" db="EMBL/GenBank/DDBJ databases">
        <authorList>
            <person name="Macas J."/>
            <person name="Novak P."/>
            <person name="Neumann P."/>
        </authorList>
    </citation>
    <scope>NUCLEOTIDE SEQUENCE</scope>
</reference>
<accession>A0AAV0E7U3</accession>
<feature type="compositionally biased region" description="Polar residues" evidence="1">
    <location>
        <begin position="25"/>
        <end position="45"/>
    </location>
</feature>
<organism evidence="3 4">
    <name type="scientific">Cuscuta epithymum</name>
    <dbReference type="NCBI Taxonomy" id="186058"/>
    <lineage>
        <taxon>Eukaryota</taxon>
        <taxon>Viridiplantae</taxon>
        <taxon>Streptophyta</taxon>
        <taxon>Embryophyta</taxon>
        <taxon>Tracheophyta</taxon>
        <taxon>Spermatophyta</taxon>
        <taxon>Magnoliopsida</taxon>
        <taxon>eudicotyledons</taxon>
        <taxon>Gunneridae</taxon>
        <taxon>Pentapetalae</taxon>
        <taxon>asterids</taxon>
        <taxon>lamiids</taxon>
        <taxon>Solanales</taxon>
        <taxon>Convolvulaceae</taxon>
        <taxon>Cuscuteae</taxon>
        <taxon>Cuscuta</taxon>
        <taxon>Cuscuta subgen. Cuscuta</taxon>
    </lineage>
</organism>
<dbReference type="PANTHER" id="PTHR45023">
    <property type="match status" value="1"/>
</dbReference>
<evidence type="ECO:0000313" key="3">
    <source>
        <dbReference type="EMBL" id="CAH9117407.1"/>
    </source>
</evidence>
<dbReference type="Proteomes" id="UP001152523">
    <property type="component" value="Unassembled WGS sequence"/>
</dbReference>
<protein>
    <recommendedName>
        <fullName evidence="2">No apical meristem-associated C-terminal domain-containing protein</fullName>
    </recommendedName>
</protein>
<feature type="region of interest" description="Disordered" evidence="1">
    <location>
        <begin position="283"/>
        <end position="311"/>
    </location>
</feature>
<dbReference type="InterPro" id="IPR029466">
    <property type="entry name" value="NAM-associated_C"/>
</dbReference>
<dbReference type="Pfam" id="PF14303">
    <property type="entry name" value="NAM-associated"/>
    <property type="match status" value="1"/>
</dbReference>